<feature type="transmembrane region" description="Helical" evidence="1">
    <location>
        <begin position="509"/>
        <end position="529"/>
    </location>
</feature>
<keyword evidence="1" id="KW-0812">Transmembrane</keyword>
<sequence>MAISWFTRVACLLRHGSIPHLVLALAFIQPVLASVNFDQCFAAIQSGSYGQDGGTDNHGNPVPVENATAITYSLCLSACGSDQEPFSWSTFSQQFSAWLLPYLALVSQLPFGAKHRLGNLTSVYLTVGSPTLAAYSLALTVLNGRWVAGRFSRIAYPNAQKAARILGSLQQAQLRISYDDALLSSLVVLHENNAWWDELADALDYTHTWSIAALTQIVWVVAAYVFTVVQSLTDINSNINSNGQGVGSVWLWLLPIVGGWLQLSPKCDTVRLRRAFDKTNPLPFVTTPTGEVVKVSSITDERALSIDSYADGFVRDGHWLASVTRDQELSAPIFNYARFLPWVQRVEDVAAAFRAAAMRAKNHIPVSGQLWTLSEDGSIHRNNRTGTLAQVMAYTEPPVYMRRSHWGQGVFTRMFIASVLALSLQWGTTGAAVIVVWFTPTIGLGCRSGAYLIYGIVSTMVWLILITSSALAHHASPRSYHASSPLANMRSVRLAGMLAIALRRVGKTLAFMNAVWIVLACVFQFSNVFDRCYCNSSVTGLGRNAYDVLVNTETDLVRMRLAWAAGVALASFVALAFSFFVNLIKDPEDEGWFSV</sequence>
<dbReference type="Proteomes" id="UP000287166">
    <property type="component" value="Unassembled WGS sequence"/>
</dbReference>
<keyword evidence="4" id="KW-1185">Reference proteome</keyword>
<accession>A0A401GXY1</accession>
<feature type="transmembrane region" description="Helical" evidence="1">
    <location>
        <begin position="561"/>
        <end position="584"/>
    </location>
</feature>
<dbReference type="OrthoDB" id="5392263at2759"/>
<evidence type="ECO:0000313" key="3">
    <source>
        <dbReference type="EMBL" id="GBE87040.1"/>
    </source>
</evidence>
<name>A0A401GXY1_9APHY</name>
<proteinExistence type="predicted"/>
<evidence type="ECO:0000256" key="2">
    <source>
        <dbReference type="SAM" id="SignalP"/>
    </source>
</evidence>
<dbReference type="GeneID" id="38783957"/>
<reference evidence="3 4" key="1">
    <citation type="journal article" date="2018" name="Sci. Rep.">
        <title>Genome sequence of the cauliflower mushroom Sparassis crispa (Hanabiratake) and its association with beneficial usage.</title>
        <authorList>
            <person name="Kiyama R."/>
            <person name="Furutani Y."/>
            <person name="Kawaguchi K."/>
            <person name="Nakanishi T."/>
        </authorList>
    </citation>
    <scope>NUCLEOTIDE SEQUENCE [LARGE SCALE GENOMIC DNA]</scope>
</reference>
<feature type="chain" id="PRO_5019357554" evidence="2">
    <location>
        <begin position="34"/>
        <end position="595"/>
    </location>
</feature>
<evidence type="ECO:0000313" key="4">
    <source>
        <dbReference type="Proteomes" id="UP000287166"/>
    </source>
</evidence>
<dbReference type="RefSeq" id="XP_027617953.1">
    <property type="nucleotide sequence ID" value="XM_027762152.1"/>
</dbReference>
<organism evidence="3 4">
    <name type="scientific">Sparassis crispa</name>
    <dbReference type="NCBI Taxonomy" id="139825"/>
    <lineage>
        <taxon>Eukaryota</taxon>
        <taxon>Fungi</taxon>
        <taxon>Dikarya</taxon>
        <taxon>Basidiomycota</taxon>
        <taxon>Agaricomycotina</taxon>
        <taxon>Agaricomycetes</taxon>
        <taxon>Polyporales</taxon>
        <taxon>Sparassidaceae</taxon>
        <taxon>Sparassis</taxon>
    </lineage>
</organism>
<keyword evidence="2" id="KW-0732">Signal</keyword>
<feature type="transmembrane region" description="Helical" evidence="1">
    <location>
        <begin position="451"/>
        <end position="472"/>
    </location>
</feature>
<keyword evidence="1" id="KW-0472">Membrane</keyword>
<comment type="caution">
    <text evidence="3">The sequence shown here is derived from an EMBL/GenBank/DDBJ whole genome shotgun (WGS) entry which is preliminary data.</text>
</comment>
<gene>
    <name evidence="3" type="ORF">SCP_1002870</name>
</gene>
<dbReference type="InParanoid" id="A0A401GXY1"/>
<dbReference type="STRING" id="139825.A0A401GXY1"/>
<keyword evidence="1" id="KW-1133">Transmembrane helix</keyword>
<dbReference type="EMBL" id="BFAD01000010">
    <property type="protein sequence ID" value="GBE87040.1"/>
    <property type="molecule type" value="Genomic_DNA"/>
</dbReference>
<protein>
    <submittedName>
        <fullName evidence="3">Uncharacterized protein</fullName>
    </submittedName>
</protein>
<feature type="transmembrane region" description="Helical" evidence="1">
    <location>
        <begin position="410"/>
        <end position="439"/>
    </location>
</feature>
<dbReference type="AlphaFoldDB" id="A0A401GXY1"/>
<evidence type="ECO:0000256" key="1">
    <source>
        <dbReference type="SAM" id="Phobius"/>
    </source>
</evidence>
<feature type="signal peptide" evidence="2">
    <location>
        <begin position="1"/>
        <end position="33"/>
    </location>
</feature>